<reference evidence="3 4" key="1">
    <citation type="submission" date="2019-08" db="EMBL/GenBank/DDBJ databases">
        <title>Bacillus genomes from the desert of Cuatro Cienegas, Coahuila.</title>
        <authorList>
            <person name="Olmedo-Alvarez G."/>
        </authorList>
    </citation>
    <scope>NUCLEOTIDE SEQUENCE [LARGE SCALE GENOMIC DNA]</scope>
    <source>
        <strain evidence="3 4">CH40_1T</strain>
    </source>
</reference>
<evidence type="ECO:0000256" key="1">
    <source>
        <dbReference type="ARBA" id="ARBA00038240"/>
    </source>
</evidence>
<feature type="domain" description="Aminoglycoside phosphotransferase" evidence="2">
    <location>
        <begin position="32"/>
        <end position="244"/>
    </location>
</feature>
<dbReference type="Pfam" id="PF01636">
    <property type="entry name" value="APH"/>
    <property type="match status" value="1"/>
</dbReference>
<dbReference type="PANTHER" id="PTHR21064:SF6">
    <property type="entry name" value="AMINOGLYCOSIDE PHOSPHOTRANSFERASE DOMAIN-CONTAINING PROTEIN"/>
    <property type="match status" value="1"/>
</dbReference>
<dbReference type="InterPro" id="IPR002575">
    <property type="entry name" value="Aminoglycoside_PTrfase"/>
</dbReference>
<keyword evidence="3" id="KW-0808">Transferase</keyword>
<evidence type="ECO:0000313" key="3">
    <source>
        <dbReference type="EMBL" id="TYR73246.1"/>
    </source>
</evidence>
<dbReference type="Gene3D" id="3.90.1200.10">
    <property type="match status" value="1"/>
</dbReference>
<dbReference type="PANTHER" id="PTHR21064">
    <property type="entry name" value="AMINOGLYCOSIDE PHOSPHOTRANSFERASE DOMAIN-CONTAINING PROTEIN-RELATED"/>
    <property type="match status" value="1"/>
</dbReference>
<dbReference type="InterPro" id="IPR050249">
    <property type="entry name" value="Pseudomonas-type_ThrB"/>
</dbReference>
<evidence type="ECO:0000259" key="2">
    <source>
        <dbReference type="Pfam" id="PF01636"/>
    </source>
</evidence>
<gene>
    <name evidence="3" type="ORF">FZC79_19460</name>
</gene>
<dbReference type="AlphaFoldDB" id="A0A5D4K8A2"/>
<dbReference type="GO" id="GO:0009088">
    <property type="term" value="P:threonine biosynthetic process"/>
    <property type="evidence" value="ECO:0007669"/>
    <property type="project" value="TreeGrafter"/>
</dbReference>
<comment type="caution">
    <text evidence="3">The sequence shown here is derived from an EMBL/GenBank/DDBJ whole genome shotgun (WGS) entry which is preliminary data.</text>
</comment>
<dbReference type="Proteomes" id="UP000323317">
    <property type="component" value="Unassembled WGS sequence"/>
</dbReference>
<evidence type="ECO:0000313" key="4">
    <source>
        <dbReference type="Proteomes" id="UP000323317"/>
    </source>
</evidence>
<dbReference type="InterPro" id="IPR011009">
    <property type="entry name" value="Kinase-like_dom_sf"/>
</dbReference>
<dbReference type="GO" id="GO:0004413">
    <property type="term" value="F:homoserine kinase activity"/>
    <property type="evidence" value="ECO:0007669"/>
    <property type="project" value="TreeGrafter"/>
</dbReference>
<dbReference type="RefSeq" id="WP_148948410.1">
    <property type="nucleotide sequence ID" value="NZ_VTEH01000020.1"/>
</dbReference>
<organism evidence="3 4">
    <name type="scientific">Rossellomorea vietnamensis</name>
    <dbReference type="NCBI Taxonomy" id="218284"/>
    <lineage>
        <taxon>Bacteria</taxon>
        <taxon>Bacillati</taxon>
        <taxon>Bacillota</taxon>
        <taxon>Bacilli</taxon>
        <taxon>Bacillales</taxon>
        <taxon>Bacillaceae</taxon>
        <taxon>Rossellomorea</taxon>
    </lineage>
</organism>
<name>A0A5D4K8A2_9BACI</name>
<dbReference type="EMBL" id="VTEH01000020">
    <property type="protein sequence ID" value="TYR73246.1"/>
    <property type="molecule type" value="Genomic_DNA"/>
</dbReference>
<comment type="similarity">
    <text evidence="1">Belongs to the pseudomonas-type ThrB family.</text>
</comment>
<protein>
    <submittedName>
        <fullName evidence="3">Phosphotransferase</fullName>
    </submittedName>
</protein>
<sequence length="338" mass="38815">MENWVEDLFDEGILKKAAGFYGAEITKAKKLGDFENYVYEVHREGIPYILRLTHSSHRGRAEVEAELKWVNYLNAQGVNVSLVSHSINGNLVEEIPAGDTFFFVCLFDKAPGEPVGVQSDLFSAALFKEWGKTVGKMNKAAKGFFEGKAQREHWYEDDLLKNMSTYLSEEDTAIIKEGEELIEKLHSLSTGREEYGLIHSDIHSGNFFFHEGEIHVFDFDDCSYHWFASDIAIPLFYAVWAKMSGKELDERSRFGGEFLTSFLSGYFEENTLDEEWIKRIPLFLRLRDIVLYTVFHKKFDMSSLSEREAGAVAGIKKRLVNNELIVELDYESILHKVK</sequence>
<proteinExistence type="inferred from homology"/>
<dbReference type="SUPFAM" id="SSF56112">
    <property type="entry name" value="Protein kinase-like (PK-like)"/>
    <property type="match status" value="1"/>
</dbReference>
<accession>A0A5D4K8A2</accession>